<organism evidence="1 2">
    <name type="scientific">Filifactor villosus</name>
    <dbReference type="NCBI Taxonomy" id="29374"/>
    <lineage>
        <taxon>Bacteria</taxon>
        <taxon>Bacillati</taxon>
        <taxon>Bacillota</taxon>
        <taxon>Clostridia</taxon>
        <taxon>Peptostreptococcales</taxon>
        <taxon>Filifactoraceae</taxon>
        <taxon>Filifactor</taxon>
    </lineage>
</organism>
<proteinExistence type="predicted"/>
<dbReference type="PANTHER" id="PTHR28055">
    <property type="entry name" value="ALTERED INHERITANCE OF MITOCHONDRIA PROTEIN 41, MITOCHONDRIAL"/>
    <property type="match status" value="1"/>
</dbReference>
<dbReference type="InterPro" id="IPR042184">
    <property type="entry name" value="YqeY/Aim41_N"/>
</dbReference>
<dbReference type="Pfam" id="PF09424">
    <property type="entry name" value="YqeY"/>
    <property type="match status" value="1"/>
</dbReference>
<dbReference type="Gene3D" id="1.10.1510.10">
    <property type="entry name" value="Uncharacterised protein YqeY/AIM41 PF09424, N-terminal domain"/>
    <property type="match status" value="1"/>
</dbReference>
<comment type="caution">
    <text evidence="1">The sequence shown here is derived from an EMBL/GenBank/DDBJ whole genome shotgun (WGS) entry which is preliminary data.</text>
</comment>
<dbReference type="Gene3D" id="1.10.10.410">
    <property type="match status" value="1"/>
</dbReference>
<dbReference type="Proteomes" id="UP001595916">
    <property type="component" value="Unassembled WGS sequence"/>
</dbReference>
<dbReference type="PANTHER" id="PTHR28055:SF1">
    <property type="entry name" value="ALTERED INHERITANCE OF MITOCHONDRIA PROTEIN 41, MITOCHONDRIAL"/>
    <property type="match status" value="1"/>
</dbReference>
<reference evidence="2" key="1">
    <citation type="journal article" date="2019" name="Int. J. Syst. Evol. Microbiol.">
        <title>The Global Catalogue of Microorganisms (GCM) 10K type strain sequencing project: providing services to taxonomists for standard genome sequencing and annotation.</title>
        <authorList>
            <consortium name="The Broad Institute Genomics Platform"/>
            <consortium name="The Broad Institute Genome Sequencing Center for Infectious Disease"/>
            <person name="Wu L."/>
            <person name="Ma J."/>
        </authorList>
    </citation>
    <scope>NUCLEOTIDE SEQUENCE [LARGE SCALE GENOMIC DNA]</scope>
    <source>
        <strain evidence="2">CCUG 46385</strain>
    </source>
</reference>
<dbReference type="EMBL" id="JBHSHL010000013">
    <property type="protein sequence ID" value="MFC4804150.1"/>
    <property type="molecule type" value="Genomic_DNA"/>
</dbReference>
<protein>
    <submittedName>
        <fullName evidence="1">GatB/YqeY domain-containing protein</fullName>
    </submittedName>
</protein>
<dbReference type="SUPFAM" id="SSF89095">
    <property type="entry name" value="GatB/YqeY motif"/>
    <property type="match status" value="1"/>
</dbReference>
<dbReference type="InterPro" id="IPR023168">
    <property type="entry name" value="GatB_Yqey_C_2"/>
</dbReference>
<evidence type="ECO:0000313" key="2">
    <source>
        <dbReference type="Proteomes" id="UP001595916"/>
    </source>
</evidence>
<sequence length="147" mass="16785">MTLKDRLTNDLKESMKNKETVRKSVITLIRADIKQYEVDNRVELDDDKILTLIAKQMKQRKDALEEFKKADRTDLIEQTNEEIKVLSFYLPEQLTDDELEEIVKKVVAEVGATSMKDMGAIMGKVMPLVSGRADGKRINAMVKKILG</sequence>
<accession>A0ABV9QK81</accession>
<dbReference type="RefSeq" id="WP_379787641.1">
    <property type="nucleotide sequence ID" value="NZ_JBHSHL010000013.1"/>
</dbReference>
<dbReference type="InterPro" id="IPR003789">
    <property type="entry name" value="Asn/Gln_tRNA_amidoTrase-B-like"/>
</dbReference>
<dbReference type="InterPro" id="IPR019004">
    <property type="entry name" value="YqeY/Aim41"/>
</dbReference>
<evidence type="ECO:0000313" key="1">
    <source>
        <dbReference type="EMBL" id="MFC4804150.1"/>
    </source>
</evidence>
<keyword evidence="2" id="KW-1185">Reference proteome</keyword>
<name>A0ABV9QK81_9FIRM</name>
<gene>
    <name evidence="1" type="ORF">ACFO4R_03565</name>
</gene>